<dbReference type="STRING" id="1168221.R7YK56"/>
<feature type="compositionally biased region" description="Basic and acidic residues" evidence="2">
    <location>
        <begin position="718"/>
        <end position="734"/>
    </location>
</feature>
<dbReference type="PANTHER" id="PTHR22603:SF93">
    <property type="entry name" value="RE24176P"/>
    <property type="match status" value="1"/>
</dbReference>
<dbReference type="GO" id="GO:0006646">
    <property type="term" value="P:phosphatidylethanolamine biosynthetic process"/>
    <property type="evidence" value="ECO:0007669"/>
    <property type="project" value="TreeGrafter"/>
</dbReference>
<dbReference type="Proteomes" id="UP000016924">
    <property type="component" value="Unassembled WGS sequence"/>
</dbReference>
<dbReference type="Gene3D" id="3.30.200.20">
    <property type="entry name" value="Phosphorylase Kinase, domain 1"/>
    <property type="match status" value="1"/>
</dbReference>
<dbReference type="HOGENOM" id="CLU_012712_4_0_1"/>
<name>R7YK56_CONA1</name>
<dbReference type="GeneID" id="19898817"/>
<dbReference type="Gene3D" id="3.90.1200.10">
    <property type="match status" value="1"/>
</dbReference>
<dbReference type="SUPFAM" id="SSF56112">
    <property type="entry name" value="Protein kinase-like (PK-like)"/>
    <property type="match status" value="1"/>
</dbReference>
<feature type="domain" description="Choline kinase N-terminal" evidence="3">
    <location>
        <begin position="195"/>
        <end position="268"/>
    </location>
</feature>
<feature type="region of interest" description="Disordered" evidence="2">
    <location>
        <begin position="93"/>
        <end position="146"/>
    </location>
</feature>
<feature type="region of interest" description="Disordered" evidence="2">
    <location>
        <begin position="219"/>
        <end position="238"/>
    </location>
</feature>
<evidence type="ECO:0000256" key="1">
    <source>
        <dbReference type="ARBA" id="ARBA00038211"/>
    </source>
</evidence>
<comment type="similarity">
    <text evidence="1">Belongs to the choline/ethanolamine kinase family.</text>
</comment>
<dbReference type="InterPro" id="IPR007521">
    <property type="entry name" value="Choline_kin_N"/>
</dbReference>
<dbReference type="PANTHER" id="PTHR22603">
    <property type="entry name" value="CHOLINE/ETHANOALAMINE KINASE"/>
    <property type="match status" value="1"/>
</dbReference>
<sequence length="782" mass="88036">MSPTMKGKSKDLDADGEPFTLDRSSPKQHRVNLGGKRLSGRPAPDRAGSRHSLLETPLAPLVPDDGTKGAAHAHRLLATDGLVSQITSWIKDERKRRAERRSKGKEARHAASGAQPTALKTDSSVQLDGSSISEQRRPSDASDGSTALENLENILEKSLSLGMEDRSSSRRSPALHHRISARKLRRQSTAGSSDTDYVDGDTLVPSSDAVLDNSKTMAYSGGAASSDEDATTPGSRGKEKKAWATFKYEIVRLTHTLRLKGWRRVPMDKSGEIEVERLSGALTNAVYVVSPPKDLPTQKPANGDGSRSLTPKKPPPKLLLRIYGPQVEHLIDREAELQILRRLARKRIGPRLLGTFKNGRFEEFFHARTLTPKDLRNPETSKQIAKRMRELHEGIDLLPQEREDGPFVWRNWDKWVDRCEQLVTWLDEQVRAYDGKSGEGRADVWKQRGFVCGTEWAFFRQTLELYRKWLDEKHGGADKVKEDLVFAHNDTQYGNILRLEPAGESPLLLPTNEHKQLVVIDFEYANANTPGLEFANHFTEWCYNYHDEKAPYALHTERYPTPEEQHRFIRAYVRHRPFTSSASTSNSPSAHQKSSPYQQQSFSSSISTFMLDSRFPSTQYKEAEAAEEAATELEVRRLLDETRQWRLANSAQWVAWGVVQAKISGLPSELAGPASGSDAESDTTPTEAEQREEDGRAGQSLDEPHRPAEELGTDPLDEEGRRMREELEDKRPEDGGEDEEFDYLGYARERALVFWGDVVGLGIRRMEELPEELRGVVKVVKY</sequence>
<feature type="compositionally biased region" description="Basic residues" evidence="2">
    <location>
        <begin position="173"/>
        <end position="186"/>
    </location>
</feature>
<protein>
    <recommendedName>
        <fullName evidence="3">Choline kinase N-terminal domain-containing protein</fullName>
    </recommendedName>
</protein>
<feature type="region of interest" description="Disordered" evidence="2">
    <location>
        <begin position="669"/>
        <end position="739"/>
    </location>
</feature>
<feature type="region of interest" description="Disordered" evidence="2">
    <location>
        <begin position="1"/>
        <end position="68"/>
    </location>
</feature>
<dbReference type="OMA" id="CEQVINW"/>
<dbReference type="OrthoDB" id="10267235at2759"/>
<gene>
    <name evidence="4" type="ORF">W97_01506</name>
</gene>
<feature type="region of interest" description="Disordered" evidence="2">
    <location>
        <begin position="579"/>
        <end position="598"/>
    </location>
</feature>
<dbReference type="GO" id="GO:0004103">
    <property type="term" value="F:choline kinase activity"/>
    <property type="evidence" value="ECO:0007669"/>
    <property type="project" value="TreeGrafter"/>
</dbReference>
<feature type="region of interest" description="Disordered" evidence="2">
    <location>
        <begin position="291"/>
        <end position="315"/>
    </location>
</feature>
<evidence type="ECO:0000313" key="5">
    <source>
        <dbReference type="Proteomes" id="UP000016924"/>
    </source>
</evidence>
<keyword evidence="5" id="KW-1185">Reference proteome</keyword>
<dbReference type="GO" id="GO:0004305">
    <property type="term" value="F:ethanolamine kinase activity"/>
    <property type="evidence" value="ECO:0007669"/>
    <property type="project" value="TreeGrafter"/>
</dbReference>
<evidence type="ECO:0000259" key="3">
    <source>
        <dbReference type="Pfam" id="PF04428"/>
    </source>
</evidence>
<dbReference type="CDD" id="cd05157">
    <property type="entry name" value="ETNK_euk"/>
    <property type="match status" value="1"/>
</dbReference>
<proteinExistence type="inferred from homology"/>
<dbReference type="Pfam" id="PF04428">
    <property type="entry name" value="Choline_kin_N"/>
    <property type="match status" value="1"/>
</dbReference>
<dbReference type="eggNOG" id="KOG2686">
    <property type="taxonomic scope" value="Eukaryota"/>
</dbReference>
<dbReference type="EMBL" id="JH767558">
    <property type="protein sequence ID" value="EON62285.1"/>
    <property type="molecule type" value="Genomic_DNA"/>
</dbReference>
<dbReference type="AlphaFoldDB" id="R7YK56"/>
<dbReference type="Pfam" id="PF01633">
    <property type="entry name" value="Choline_kinase"/>
    <property type="match status" value="1"/>
</dbReference>
<evidence type="ECO:0000313" key="4">
    <source>
        <dbReference type="EMBL" id="EON62285.1"/>
    </source>
</evidence>
<feature type="region of interest" description="Disordered" evidence="2">
    <location>
        <begin position="162"/>
        <end position="205"/>
    </location>
</feature>
<dbReference type="GO" id="GO:0005737">
    <property type="term" value="C:cytoplasm"/>
    <property type="evidence" value="ECO:0007669"/>
    <property type="project" value="TreeGrafter"/>
</dbReference>
<feature type="compositionally biased region" description="Polar residues" evidence="2">
    <location>
        <begin position="114"/>
        <end position="133"/>
    </location>
</feature>
<dbReference type="InterPro" id="IPR011009">
    <property type="entry name" value="Kinase-like_dom_sf"/>
</dbReference>
<organism evidence="4 5">
    <name type="scientific">Coniosporium apollinis (strain CBS 100218)</name>
    <name type="common">Rock-inhabiting black yeast</name>
    <dbReference type="NCBI Taxonomy" id="1168221"/>
    <lineage>
        <taxon>Eukaryota</taxon>
        <taxon>Fungi</taxon>
        <taxon>Dikarya</taxon>
        <taxon>Ascomycota</taxon>
        <taxon>Pezizomycotina</taxon>
        <taxon>Dothideomycetes</taxon>
        <taxon>Dothideomycetes incertae sedis</taxon>
        <taxon>Coniosporium</taxon>
    </lineage>
</organism>
<dbReference type="RefSeq" id="XP_007777602.1">
    <property type="nucleotide sequence ID" value="XM_007779412.1"/>
</dbReference>
<reference evidence="5" key="1">
    <citation type="submission" date="2012-06" db="EMBL/GenBank/DDBJ databases">
        <title>The genome sequence of Coniosporium apollinis CBS 100218.</title>
        <authorList>
            <consortium name="The Broad Institute Genome Sequencing Platform"/>
            <person name="Cuomo C."/>
            <person name="Gorbushina A."/>
            <person name="Noack S."/>
            <person name="Walker B."/>
            <person name="Young S.K."/>
            <person name="Zeng Q."/>
            <person name="Gargeya S."/>
            <person name="Fitzgerald M."/>
            <person name="Haas B."/>
            <person name="Abouelleil A."/>
            <person name="Alvarado L."/>
            <person name="Arachchi H.M."/>
            <person name="Berlin A.M."/>
            <person name="Chapman S.B."/>
            <person name="Goldberg J."/>
            <person name="Griggs A."/>
            <person name="Gujja S."/>
            <person name="Hansen M."/>
            <person name="Howarth C."/>
            <person name="Imamovic A."/>
            <person name="Larimer J."/>
            <person name="McCowan C."/>
            <person name="Montmayeur A."/>
            <person name="Murphy C."/>
            <person name="Neiman D."/>
            <person name="Pearson M."/>
            <person name="Priest M."/>
            <person name="Roberts A."/>
            <person name="Saif S."/>
            <person name="Shea T."/>
            <person name="Sisk P."/>
            <person name="Sykes S."/>
            <person name="Wortman J."/>
            <person name="Nusbaum C."/>
            <person name="Birren B."/>
        </authorList>
    </citation>
    <scope>NUCLEOTIDE SEQUENCE [LARGE SCALE GENOMIC DNA]</scope>
    <source>
        <strain evidence="5">CBS 100218</strain>
    </source>
</reference>
<accession>R7YK56</accession>
<evidence type="ECO:0000256" key="2">
    <source>
        <dbReference type="SAM" id="MobiDB-lite"/>
    </source>
</evidence>